<dbReference type="SUPFAM" id="SSF56731">
    <property type="entry name" value="DNA primase core"/>
    <property type="match status" value="1"/>
</dbReference>
<dbReference type="CDD" id="cd01029">
    <property type="entry name" value="TOPRIM_primases"/>
    <property type="match status" value="1"/>
</dbReference>
<dbReference type="KEGG" id="salj:SMD11_1229"/>
<sequence>MLLKSSPQAASIVEIAQNYSESFRGSPAEQYTNRRGLGSLATSLGFGYVAAPATGHEKHLGRLAIPYIRPAGGEFAVATIRFRCINETCLKHPDGSWRDEELHEGHGKYQSLPGSKPLLYNTRALIKPSRYIGISEGEFDAASAELADIPTVGVPGVSGWRDHFDPAFLGYEAVFAFTDGDEPGERFVHTLAERLPNLVPIEFGKKVDVNKFVNVHGPKALREKCGLE</sequence>
<protein>
    <recommendedName>
        <fullName evidence="3">Topoisomerase</fullName>
    </recommendedName>
</protein>
<dbReference type="Proteomes" id="UP000195755">
    <property type="component" value="Chromosome"/>
</dbReference>
<evidence type="ECO:0000313" key="2">
    <source>
        <dbReference type="Proteomes" id="UP000195755"/>
    </source>
</evidence>
<reference evidence="1 2" key="1">
    <citation type="submission" date="2017-06" db="EMBL/GenBank/DDBJ databases">
        <title>Streptomyces albireticuli Genome sequencing and assembly.</title>
        <authorList>
            <person name="Wang Y."/>
            <person name="Du B."/>
            <person name="Ding Y."/>
            <person name="Liu H."/>
            <person name="Hou Q."/>
            <person name="Liu K."/>
            <person name="Yao L."/>
            <person name="Wang C."/>
        </authorList>
    </citation>
    <scope>NUCLEOTIDE SEQUENCE [LARGE SCALE GENOMIC DNA]</scope>
    <source>
        <strain evidence="1 2">MDJK11</strain>
    </source>
</reference>
<dbReference type="RefSeq" id="WP_234365919.1">
    <property type="nucleotide sequence ID" value="NZ_CP021744.1"/>
</dbReference>
<dbReference type="AlphaFoldDB" id="A0A1Z2KXZ1"/>
<name>A0A1Z2KXZ1_9ACTN</name>
<accession>A0A1Z2KXZ1</accession>
<evidence type="ECO:0000313" key="1">
    <source>
        <dbReference type="EMBL" id="ARZ66890.1"/>
    </source>
</evidence>
<gene>
    <name evidence="1" type="ORF">SMD11_1229</name>
</gene>
<dbReference type="InterPro" id="IPR034154">
    <property type="entry name" value="TOPRIM_DnaG/twinkle"/>
</dbReference>
<proteinExistence type="predicted"/>
<organism evidence="1 2">
    <name type="scientific">Streptomyces albireticuli</name>
    <dbReference type="NCBI Taxonomy" id="1940"/>
    <lineage>
        <taxon>Bacteria</taxon>
        <taxon>Bacillati</taxon>
        <taxon>Actinomycetota</taxon>
        <taxon>Actinomycetes</taxon>
        <taxon>Kitasatosporales</taxon>
        <taxon>Streptomycetaceae</taxon>
        <taxon>Streptomyces</taxon>
    </lineage>
</organism>
<dbReference type="EMBL" id="CP021744">
    <property type="protein sequence ID" value="ARZ66890.1"/>
    <property type="molecule type" value="Genomic_DNA"/>
</dbReference>
<evidence type="ECO:0008006" key="3">
    <source>
        <dbReference type="Google" id="ProtNLM"/>
    </source>
</evidence>
<dbReference type="Gene3D" id="3.40.1360.10">
    <property type="match status" value="1"/>
</dbReference>